<feature type="signal peptide" evidence="2">
    <location>
        <begin position="1"/>
        <end position="28"/>
    </location>
</feature>
<dbReference type="EMBL" id="MNVN01000014">
    <property type="protein sequence ID" value="OIO30745.1"/>
    <property type="molecule type" value="Genomic_DNA"/>
</dbReference>
<feature type="coiled-coil region" evidence="1">
    <location>
        <begin position="39"/>
        <end position="80"/>
    </location>
</feature>
<dbReference type="Pfam" id="PF13406">
    <property type="entry name" value="SLT_2"/>
    <property type="match status" value="1"/>
</dbReference>
<keyword evidence="2" id="KW-0732">Signal</keyword>
<evidence type="ECO:0000259" key="3">
    <source>
        <dbReference type="Pfam" id="PF13406"/>
    </source>
</evidence>
<evidence type="ECO:0000313" key="4">
    <source>
        <dbReference type="EMBL" id="OIO30745.1"/>
    </source>
</evidence>
<feature type="chain" id="PRO_5012362607" description="Transglycosylase SLT domain-containing protein" evidence="2">
    <location>
        <begin position="29"/>
        <end position="454"/>
    </location>
</feature>
<dbReference type="STRING" id="1805281.AUJ77_01815"/>
<organism evidence="4 5">
    <name type="scientific">Candidatus Nomurabacteria bacterium CG1_02_43_90</name>
    <dbReference type="NCBI Taxonomy" id="1805281"/>
    <lineage>
        <taxon>Bacteria</taxon>
        <taxon>Candidatus Nomuraibacteriota</taxon>
    </lineage>
</organism>
<keyword evidence="1" id="KW-0175">Coiled coil</keyword>
<accession>A0A1J4V636</accession>
<gene>
    <name evidence="4" type="ORF">AUJ77_01815</name>
</gene>
<dbReference type="InterPro" id="IPR031304">
    <property type="entry name" value="SLT_2"/>
</dbReference>
<comment type="caution">
    <text evidence="4">The sequence shown here is derived from an EMBL/GenBank/DDBJ whole genome shotgun (WGS) entry which is preliminary data.</text>
</comment>
<name>A0A1J4V636_9BACT</name>
<dbReference type="InterPro" id="IPR023346">
    <property type="entry name" value="Lysozyme-like_dom_sf"/>
</dbReference>
<feature type="domain" description="Transglycosylase SLT" evidence="3">
    <location>
        <begin position="265"/>
        <end position="368"/>
    </location>
</feature>
<evidence type="ECO:0000313" key="5">
    <source>
        <dbReference type="Proteomes" id="UP000181992"/>
    </source>
</evidence>
<dbReference type="AlphaFoldDB" id="A0A1J4V636"/>
<dbReference type="Gene3D" id="6.10.250.3150">
    <property type="match status" value="1"/>
</dbReference>
<dbReference type="SUPFAM" id="SSF53955">
    <property type="entry name" value="Lysozyme-like"/>
    <property type="match status" value="1"/>
</dbReference>
<evidence type="ECO:0000256" key="1">
    <source>
        <dbReference type="SAM" id="Coils"/>
    </source>
</evidence>
<proteinExistence type="predicted"/>
<evidence type="ECO:0000256" key="2">
    <source>
        <dbReference type="SAM" id="SignalP"/>
    </source>
</evidence>
<protein>
    <recommendedName>
        <fullName evidence="3">Transglycosylase SLT domain-containing protein</fullName>
    </recommendedName>
</protein>
<sequence>MIKSFLKKLATLFVIVSFIFAGMGIAHAQITPACDTACRAKLEADLAVLEKEINVQNELLQSKQREGVSLERDMAILNAQIEKAKLSIKAQNLAISGITEDIGTKNKTITVYSAKLDREKESLAGLLRRTNEIDSYSLTEVALSDKNLSDFFSDLDNFQYIEDAIGNSLDQVVTAKKITEEAKATLEEKKNKETDLRYKKELEKNFLASAEKEKASVLKVTKGQEASYQKVLKDKQAKAAEIRAALFALRDTGEIPFGTAYDYAKIVSQKTGVRPAFILAIFMQESGFGKSQGSCYLKDPKTGAGVGKNTGTPFADVMKPSRDVQPFLEITGRLGLDPYTTPVSCPQSVGYGGAMGPAQFIPSTWVLYEGLIEKALGISASNPWFARDAFMAAGFLLKDNGARAGSYSAERDAACRYFSGSKCSGSSWASSYGTQVMNKAETIQTTMIDPIENS</sequence>
<dbReference type="Gene3D" id="1.10.530.10">
    <property type="match status" value="1"/>
</dbReference>
<reference evidence="4 5" key="1">
    <citation type="journal article" date="2016" name="Environ. Microbiol.">
        <title>Genomic resolution of a cold subsurface aquifer community provides metabolic insights for novel microbes adapted to high CO concentrations.</title>
        <authorList>
            <person name="Probst A.J."/>
            <person name="Castelle C.J."/>
            <person name="Singh A."/>
            <person name="Brown C.T."/>
            <person name="Anantharaman K."/>
            <person name="Sharon I."/>
            <person name="Hug L.A."/>
            <person name="Burstein D."/>
            <person name="Emerson J.B."/>
            <person name="Thomas B.C."/>
            <person name="Banfield J.F."/>
        </authorList>
    </citation>
    <scope>NUCLEOTIDE SEQUENCE [LARGE SCALE GENOMIC DNA]</scope>
    <source>
        <strain evidence="4">CG1_02_43_90</strain>
    </source>
</reference>
<dbReference type="Proteomes" id="UP000181992">
    <property type="component" value="Unassembled WGS sequence"/>
</dbReference>